<sequence>MSRQARAPGPRRRLRRLQLRLTLAYTLVTLAGVSVLSWLVIRTDGRSWRTAEFDEMARHAAVSTSLIYYTDAGIQLDGLRDDESTRGRHLVNILLRRPKDGGPSPGTDGRLTGATEPGHGRGGLERVFASGKRALDVTDDQIAALARSAMDEDVTVRKEIPAGGRVACAVARPFYHDETHRTTGAVVVIGDPGLRLAEHQRLTYAVLAGSGLLTALAAVTGHLLSGRSLRPAWQALEAQERLLADAAHELRTPVAVMRSTVDIAGTDPRSLPTHLPRIRRATDRLTDVVENVLARGRLQNSAATFMPVPLRLDQIVEDASADLTRDRCTLTLRLDEAVVNADPALVRIAVSNLLDNALRHGRTPGDPGGGAEIDVSVRGHRVAVADRGPGLAGEELEQLTERFHSPGGGSGIGLSLVREIAAAHGGTLTARTRPGGGSLFLLALGPSHARHARTGPGAGSS</sequence>
<name>A0A6H9USM5_9ACTN</name>
<evidence type="ECO:0000256" key="2">
    <source>
        <dbReference type="ARBA" id="ARBA00004236"/>
    </source>
</evidence>
<dbReference type="InterPro" id="IPR003661">
    <property type="entry name" value="HisK_dim/P_dom"/>
</dbReference>
<dbReference type="Gene3D" id="1.10.287.130">
    <property type="match status" value="1"/>
</dbReference>
<dbReference type="Gene3D" id="3.30.565.10">
    <property type="entry name" value="Histidine kinase-like ATPase, C-terminal domain"/>
    <property type="match status" value="1"/>
</dbReference>
<evidence type="ECO:0000256" key="7">
    <source>
        <dbReference type="ARBA" id="ARBA00022777"/>
    </source>
</evidence>
<feature type="transmembrane region" description="Helical" evidence="12">
    <location>
        <begin position="21"/>
        <end position="41"/>
    </location>
</feature>
<reference evidence="14 15" key="1">
    <citation type="submission" date="2019-09" db="EMBL/GenBank/DDBJ databases">
        <title>Screening of Novel Bioactive Compounds from Soil-Associated.</title>
        <authorList>
            <person name="Zhao S."/>
        </authorList>
    </citation>
    <scope>NUCLEOTIDE SEQUENCE [LARGE SCALE GENOMIC DNA]</scope>
    <source>
        <strain evidence="14 15">HIT-DPA4</strain>
    </source>
</reference>
<keyword evidence="4" id="KW-0597">Phosphoprotein</keyword>
<dbReference type="Pfam" id="PF00512">
    <property type="entry name" value="HisKA"/>
    <property type="match status" value="1"/>
</dbReference>
<dbReference type="InterPro" id="IPR003594">
    <property type="entry name" value="HATPase_dom"/>
</dbReference>
<dbReference type="Pfam" id="PF02518">
    <property type="entry name" value="HATPase_c"/>
    <property type="match status" value="1"/>
</dbReference>
<proteinExistence type="predicted"/>
<dbReference type="SMART" id="SM00387">
    <property type="entry name" value="HATPase_c"/>
    <property type="match status" value="1"/>
</dbReference>
<dbReference type="EC" id="2.7.13.3" evidence="3"/>
<dbReference type="PRINTS" id="PR00344">
    <property type="entry name" value="BCTRLSENSOR"/>
</dbReference>
<evidence type="ECO:0000256" key="11">
    <source>
        <dbReference type="SAM" id="MobiDB-lite"/>
    </source>
</evidence>
<dbReference type="SMART" id="SM00388">
    <property type="entry name" value="HisKA"/>
    <property type="match status" value="1"/>
</dbReference>
<dbReference type="GO" id="GO:0005886">
    <property type="term" value="C:plasma membrane"/>
    <property type="evidence" value="ECO:0007669"/>
    <property type="project" value="UniProtKB-SubCell"/>
</dbReference>
<keyword evidence="6 12" id="KW-0812">Transmembrane</keyword>
<keyword evidence="10 12" id="KW-0472">Membrane</keyword>
<dbReference type="GO" id="GO:0000155">
    <property type="term" value="F:phosphorelay sensor kinase activity"/>
    <property type="evidence" value="ECO:0007669"/>
    <property type="project" value="InterPro"/>
</dbReference>
<evidence type="ECO:0000259" key="13">
    <source>
        <dbReference type="PROSITE" id="PS50109"/>
    </source>
</evidence>
<dbReference type="SUPFAM" id="SSF55874">
    <property type="entry name" value="ATPase domain of HSP90 chaperone/DNA topoisomerase II/histidine kinase"/>
    <property type="match status" value="1"/>
</dbReference>
<evidence type="ECO:0000256" key="3">
    <source>
        <dbReference type="ARBA" id="ARBA00012438"/>
    </source>
</evidence>
<dbReference type="InterPro" id="IPR036890">
    <property type="entry name" value="HATPase_C_sf"/>
</dbReference>
<dbReference type="CDD" id="cd00075">
    <property type="entry name" value="HATPase"/>
    <property type="match status" value="1"/>
</dbReference>
<evidence type="ECO:0000256" key="5">
    <source>
        <dbReference type="ARBA" id="ARBA00022679"/>
    </source>
</evidence>
<gene>
    <name evidence="14" type="ORF">F7R91_31495</name>
</gene>
<evidence type="ECO:0000256" key="10">
    <source>
        <dbReference type="ARBA" id="ARBA00023136"/>
    </source>
</evidence>
<dbReference type="InterPro" id="IPR005467">
    <property type="entry name" value="His_kinase_dom"/>
</dbReference>
<evidence type="ECO:0000256" key="9">
    <source>
        <dbReference type="ARBA" id="ARBA00023012"/>
    </source>
</evidence>
<dbReference type="SUPFAM" id="SSF47384">
    <property type="entry name" value="Homodimeric domain of signal transducing histidine kinase"/>
    <property type="match status" value="1"/>
</dbReference>
<keyword evidence="5" id="KW-0808">Transferase</keyword>
<dbReference type="PANTHER" id="PTHR45436:SF5">
    <property type="entry name" value="SENSOR HISTIDINE KINASE TRCS"/>
    <property type="match status" value="1"/>
</dbReference>
<dbReference type="EMBL" id="VZRB01000029">
    <property type="protein sequence ID" value="KAB1141735.1"/>
    <property type="molecule type" value="Genomic_DNA"/>
</dbReference>
<evidence type="ECO:0000256" key="1">
    <source>
        <dbReference type="ARBA" id="ARBA00000085"/>
    </source>
</evidence>
<evidence type="ECO:0000313" key="15">
    <source>
        <dbReference type="Proteomes" id="UP000442707"/>
    </source>
</evidence>
<accession>A0A6H9USM5</accession>
<dbReference type="InterPro" id="IPR050428">
    <property type="entry name" value="TCS_sensor_his_kinase"/>
</dbReference>
<dbReference type="RefSeq" id="WP_150954647.1">
    <property type="nucleotide sequence ID" value="NZ_VZRB01000029.1"/>
</dbReference>
<evidence type="ECO:0000313" key="14">
    <source>
        <dbReference type="EMBL" id="KAB1141735.1"/>
    </source>
</evidence>
<keyword evidence="15" id="KW-1185">Reference proteome</keyword>
<organism evidence="14 15">
    <name type="scientific">Streptomyces luteolifulvus</name>
    <dbReference type="NCBI Taxonomy" id="2615112"/>
    <lineage>
        <taxon>Bacteria</taxon>
        <taxon>Bacillati</taxon>
        <taxon>Actinomycetota</taxon>
        <taxon>Actinomycetes</taxon>
        <taxon>Kitasatosporales</taxon>
        <taxon>Streptomycetaceae</taxon>
        <taxon>Streptomyces</taxon>
    </lineage>
</organism>
<feature type="region of interest" description="Disordered" evidence="11">
    <location>
        <begin position="97"/>
        <end position="122"/>
    </location>
</feature>
<evidence type="ECO:0000256" key="4">
    <source>
        <dbReference type="ARBA" id="ARBA00022553"/>
    </source>
</evidence>
<dbReference type="InterPro" id="IPR004358">
    <property type="entry name" value="Sig_transdc_His_kin-like_C"/>
</dbReference>
<keyword evidence="9" id="KW-0902">Two-component regulatory system</keyword>
<dbReference type="CDD" id="cd00082">
    <property type="entry name" value="HisKA"/>
    <property type="match status" value="1"/>
</dbReference>
<protein>
    <recommendedName>
        <fullName evidence="3">histidine kinase</fullName>
        <ecNumber evidence="3">2.7.13.3</ecNumber>
    </recommendedName>
</protein>
<evidence type="ECO:0000256" key="6">
    <source>
        <dbReference type="ARBA" id="ARBA00022692"/>
    </source>
</evidence>
<keyword evidence="8 12" id="KW-1133">Transmembrane helix</keyword>
<evidence type="ECO:0000256" key="12">
    <source>
        <dbReference type="SAM" id="Phobius"/>
    </source>
</evidence>
<comment type="subcellular location">
    <subcellularLocation>
        <location evidence="2">Cell membrane</location>
    </subcellularLocation>
</comment>
<feature type="domain" description="Histidine kinase" evidence="13">
    <location>
        <begin position="245"/>
        <end position="448"/>
    </location>
</feature>
<dbReference type="PANTHER" id="PTHR45436">
    <property type="entry name" value="SENSOR HISTIDINE KINASE YKOH"/>
    <property type="match status" value="1"/>
</dbReference>
<dbReference type="AlphaFoldDB" id="A0A6H9USM5"/>
<evidence type="ECO:0000256" key="8">
    <source>
        <dbReference type="ARBA" id="ARBA00022989"/>
    </source>
</evidence>
<dbReference type="PROSITE" id="PS50109">
    <property type="entry name" value="HIS_KIN"/>
    <property type="match status" value="1"/>
</dbReference>
<comment type="caution">
    <text evidence="14">The sequence shown here is derived from an EMBL/GenBank/DDBJ whole genome shotgun (WGS) entry which is preliminary data.</text>
</comment>
<dbReference type="InterPro" id="IPR036097">
    <property type="entry name" value="HisK_dim/P_sf"/>
</dbReference>
<keyword evidence="7 14" id="KW-0418">Kinase</keyword>
<dbReference type="Proteomes" id="UP000442707">
    <property type="component" value="Unassembled WGS sequence"/>
</dbReference>
<comment type="catalytic activity">
    <reaction evidence="1">
        <text>ATP + protein L-histidine = ADP + protein N-phospho-L-histidine.</text>
        <dbReference type="EC" id="2.7.13.3"/>
    </reaction>
</comment>